<evidence type="ECO:0000313" key="2">
    <source>
        <dbReference type="Proteomes" id="UP000003835"/>
    </source>
</evidence>
<accession>B4W2C5</accession>
<evidence type="ECO:0000313" key="1">
    <source>
        <dbReference type="EMBL" id="EDX71690.1"/>
    </source>
</evidence>
<dbReference type="eggNOG" id="ENOG5032MFS">
    <property type="taxonomic scope" value="Bacteria"/>
</dbReference>
<dbReference type="EMBL" id="DS989870">
    <property type="protein sequence ID" value="EDX71690.1"/>
    <property type="molecule type" value="Genomic_DNA"/>
</dbReference>
<protein>
    <submittedName>
        <fullName evidence="1">Uncharacterized protein</fullName>
    </submittedName>
</protein>
<dbReference type="STRING" id="118168.MC7420_2356"/>
<name>B4W2C5_9CYAN</name>
<dbReference type="OrthoDB" id="453653at2"/>
<keyword evidence="2" id="KW-1185">Reference proteome</keyword>
<dbReference type="RefSeq" id="WP_006105399.1">
    <property type="nucleotide sequence ID" value="NZ_DS989870.1"/>
</dbReference>
<dbReference type="HOGENOM" id="CLU_1329705_0_0_3"/>
<proteinExistence type="predicted"/>
<gene>
    <name evidence="1" type="ORF">MC7420_2356</name>
</gene>
<reference evidence="1 2" key="1">
    <citation type="submission" date="2008-07" db="EMBL/GenBank/DDBJ databases">
        <authorList>
            <person name="Tandeau de Marsac N."/>
            <person name="Ferriera S."/>
            <person name="Johnson J."/>
            <person name="Kravitz S."/>
            <person name="Beeson K."/>
            <person name="Sutton G."/>
            <person name="Rogers Y.-H."/>
            <person name="Friedman R."/>
            <person name="Frazier M."/>
            <person name="Venter J.C."/>
        </authorList>
    </citation>
    <scope>NUCLEOTIDE SEQUENCE [LARGE SCALE GENOMIC DNA]</scope>
    <source>
        <strain evidence="1 2">PCC 7420</strain>
    </source>
</reference>
<organism evidence="1 2">
    <name type="scientific">Coleofasciculus chthonoplastes PCC 7420</name>
    <dbReference type="NCBI Taxonomy" id="118168"/>
    <lineage>
        <taxon>Bacteria</taxon>
        <taxon>Bacillati</taxon>
        <taxon>Cyanobacteriota</taxon>
        <taxon>Cyanophyceae</taxon>
        <taxon>Coleofasciculales</taxon>
        <taxon>Coleofasciculaceae</taxon>
        <taxon>Coleofasciculus</taxon>
    </lineage>
</organism>
<sequence>MSRNLITAGIIDPRQFSLDEVRHQVATFLNIPLQQIDRVECWHHQIWVKLVESRAIFVSYRNLPLWIEAGLAAIGRCTSRSQLDELGEIFRRERDWYDQHEQPEAVQPWRQAWAQQAESLRNEEERLKPIRTHQQAGQDWYGAWKRVLYCCRDFNRLQGLVGEINQQSQEFQDLPEIMQKMQQLWHQRWQDLSSAIA</sequence>
<dbReference type="Proteomes" id="UP000003835">
    <property type="component" value="Unassembled WGS sequence"/>
</dbReference>
<dbReference type="AlphaFoldDB" id="B4W2C5"/>